<dbReference type="OrthoDB" id="9176871at2"/>
<evidence type="ECO:0000259" key="4">
    <source>
        <dbReference type="PROSITE" id="PS50887"/>
    </source>
</evidence>
<sequence length="1055" mass="115107">MTIVVVIVALVILPVALIADAYLERKTRDEAEAALRSLALLADGLVDAQYAMLRSGLAQQADVLEGHFQVRSAAVAGAPDGGWTTEGVPVSSRFSDLSIHGNDARGTLAAALLREQGGRFRVLASTQWGDDGIAPVLVLERNVLAMLERGQRASLQLSIRTHRYLVELLPVRTKDGMLLGLYLLGLDLDRALAPVKDSLRAFVVGDSGYLYVVDGNPGPDEGRFLIHPTQQGNKLTDAAGGSADLNAALLTQREGVFDYAWQNTELGEQSPRDKLVAFRRNQALGWVIGVSGYVDEFGRSAVQLRHRVAIASLLMAAVLMLCLNQAIRRMVILPMLRLQRTLRTLSRGNETLVHSEGEQSLVRGICHVLVNTGGFRCAFIECLSPSGALEWTAAAGDTGPFQRWLGQPEGAQEMPGGRALSQQRTVHYASLEACPAALRPVAAQAGCQALIAFPLLGGDRMLGVLTIGAARASDLDVAGVALLRELAEDLGYGIGNLRNARARDVAESLLRLRERAIEATRDGVLILRTEGGCFAVRDANPAAASILGASREALTGHTLDKIGTFDADGVLALERAFRLHRSSVLELEGVRADGVGFHIECAISPMLAEGECVVMVMQDVTERVLYLKQLEHQARFDPLTELPNRSLLDDRLEQAIIAARRHDSLLGVAFIDLDNFKNINDNLGHRTGDRLLCEVAARIHEGLRDGDTAARLGGDEFVVLLPELGSEEQAYLVLQRVQQALLRPIQIDEHQFIVTASVGVSLYPPDGSDGETLLKHADIAMYHAKESGRDAIRFFTAEMNEQVHDRLLLEQALRTALERDEFHLAYQAQVDSASGRCIGVEALLRWQHPELGAVSPARFIPVAEALGLIEPIGEWVLRTACRQARTWQEAGRPLRVAVNVSARQFRNQDFPERVAAVLEETGLPPTLLELELTESMLMGQAERAELMLRRLKQLDITLSLDDFGTGYSSFSYLQRFPIDTLKVDQSFVRAMLTGSRAVSIVAAIVAMAHSLGMRVIAEGVELASQRRQLVELECDEMQGYLYGRPQPAEVLELPG</sequence>
<comment type="catalytic activity">
    <reaction evidence="1">
        <text>3',3'-c-di-GMP + H2O = 5'-phosphoguanylyl(3'-&gt;5')guanosine + H(+)</text>
        <dbReference type="Rhea" id="RHEA:24902"/>
        <dbReference type="ChEBI" id="CHEBI:15377"/>
        <dbReference type="ChEBI" id="CHEBI:15378"/>
        <dbReference type="ChEBI" id="CHEBI:58754"/>
        <dbReference type="ChEBI" id="CHEBI:58805"/>
        <dbReference type="EC" id="3.1.4.52"/>
    </reaction>
    <physiologicalReaction direction="left-to-right" evidence="1">
        <dbReference type="Rhea" id="RHEA:24903"/>
    </physiologicalReaction>
</comment>
<organism evidence="5 6">
    <name type="scientific">Parazoarcus communis SWub3 = DSM 12120</name>
    <dbReference type="NCBI Taxonomy" id="1121029"/>
    <lineage>
        <taxon>Bacteria</taxon>
        <taxon>Pseudomonadati</taxon>
        <taxon>Pseudomonadota</taxon>
        <taxon>Betaproteobacteria</taxon>
        <taxon>Rhodocyclales</taxon>
        <taxon>Zoogloeaceae</taxon>
        <taxon>Parazoarcus</taxon>
    </lineage>
</organism>
<comment type="caution">
    <text evidence="5">The sequence shown here is derived from an EMBL/GenBank/DDBJ whole genome shotgun (WGS) entry which is preliminary data.</text>
</comment>
<proteinExistence type="predicted"/>
<evidence type="ECO:0000256" key="2">
    <source>
        <dbReference type="SAM" id="Phobius"/>
    </source>
</evidence>
<dbReference type="SUPFAM" id="SSF55073">
    <property type="entry name" value="Nucleotide cyclase"/>
    <property type="match status" value="1"/>
</dbReference>
<dbReference type="InterPro" id="IPR001633">
    <property type="entry name" value="EAL_dom"/>
</dbReference>
<dbReference type="Gene3D" id="3.30.450.40">
    <property type="match status" value="1"/>
</dbReference>
<feature type="domain" description="EAL" evidence="3">
    <location>
        <begin position="806"/>
        <end position="1055"/>
    </location>
</feature>
<dbReference type="RefSeq" id="WP_110522466.1">
    <property type="nucleotide sequence ID" value="NZ_QKOE01000001.1"/>
</dbReference>
<accession>A0A323V060</accession>
<keyword evidence="2" id="KW-0812">Transmembrane</keyword>
<keyword evidence="2" id="KW-0472">Membrane</keyword>
<dbReference type="Pfam" id="PF13185">
    <property type="entry name" value="GAF_2"/>
    <property type="match status" value="1"/>
</dbReference>
<protein>
    <recommendedName>
        <fullName evidence="7">Diguanylate cyclase</fullName>
    </recommendedName>
</protein>
<dbReference type="SUPFAM" id="SSF55785">
    <property type="entry name" value="PYP-like sensor domain (PAS domain)"/>
    <property type="match status" value="1"/>
</dbReference>
<gene>
    <name evidence="5" type="ORF">DNK49_01070</name>
</gene>
<dbReference type="CDD" id="cd01949">
    <property type="entry name" value="GGDEF"/>
    <property type="match status" value="1"/>
</dbReference>
<dbReference type="SUPFAM" id="SSF55781">
    <property type="entry name" value="GAF domain-like"/>
    <property type="match status" value="1"/>
</dbReference>
<dbReference type="Pfam" id="PF00563">
    <property type="entry name" value="EAL"/>
    <property type="match status" value="1"/>
</dbReference>
<evidence type="ECO:0000259" key="3">
    <source>
        <dbReference type="PROSITE" id="PS50883"/>
    </source>
</evidence>
<dbReference type="InterPro" id="IPR035965">
    <property type="entry name" value="PAS-like_dom_sf"/>
</dbReference>
<dbReference type="CDD" id="cd01948">
    <property type="entry name" value="EAL"/>
    <property type="match status" value="1"/>
</dbReference>
<dbReference type="InterPro" id="IPR052155">
    <property type="entry name" value="Biofilm_reg_signaling"/>
</dbReference>
<dbReference type="Gene3D" id="3.30.450.20">
    <property type="entry name" value="PAS domain"/>
    <property type="match status" value="2"/>
</dbReference>
<dbReference type="AlphaFoldDB" id="A0A323V060"/>
<evidence type="ECO:0008006" key="7">
    <source>
        <dbReference type="Google" id="ProtNLM"/>
    </source>
</evidence>
<reference evidence="5 6" key="1">
    <citation type="submission" date="2018-06" db="EMBL/GenBank/DDBJ databases">
        <title>Azoarcus communis strain SWub3 genome.</title>
        <authorList>
            <person name="Zorraquino Salvo V."/>
            <person name="Toubiana D."/>
            <person name="Blumwald E."/>
        </authorList>
    </citation>
    <scope>NUCLEOTIDE SEQUENCE [LARGE SCALE GENOMIC DNA]</scope>
    <source>
        <strain evidence="5 6">SWub3</strain>
    </source>
</reference>
<dbReference type="NCBIfam" id="TIGR00254">
    <property type="entry name" value="GGDEF"/>
    <property type="match status" value="1"/>
</dbReference>
<dbReference type="InterPro" id="IPR029787">
    <property type="entry name" value="Nucleotide_cyclase"/>
</dbReference>
<dbReference type="Pfam" id="PF00990">
    <property type="entry name" value="GGDEF"/>
    <property type="match status" value="1"/>
</dbReference>
<dbReference type="InterPro" id="IPR043128">
    <property type="entry name" value="Rev_trsase/Diguanyl_cyclase"/>
</dbReference>
<dbReference type="SUPFAM" id="SSF141868">
    <property type="entry name" value="EAL domain-like"/>
    <property type="match status" value="1"/>
</dbReference>
<evidence type="ECO:0000313" key="6">
    <source>
        <dbReference type="Proteomes" id="UP000248259"/>
    </source>
</evidence>
<dbReference type="InterPro" id="IPR003018">
    <property type="entry name" value="GAF"/>
</dbReference>
<dbReference type="InterPro" id="IPR035919">
    <property type="entry name" value="EAL_sf"/>
</dbReference>
<dbReference type="PANTHER" id="PTHR44757">
    <property type="entry name" value="DIGUANYLATE CYCLASE DGCP"/>
    <property type="match status" value="1"/>
</dbReference>
<dbReference type="GO" id="GO:0071111">
    <property type="term" value="F:cyclic-guanylate-specific phosphodiesterase activity"/>
    <property type="evidence" value="ECO:0007669"/>
    <property type="project" value="UniProtKB-EC"/>
</dbReference>
<dbReference type="InterPro" id="IPR000160">
    <property type="entry name" value="GGDEF_dom"/>
</dbReference>
<feature type="transmembrane region" description="Helical" evidence="2">
    <location>
        <begin position="308"/>
        <end position="327"/>
    </location>
</feature>
<dbReference type="PANTHER" id="PTHR44757:SF2">
    <property type="entry name" value="BIOFILM ARCHITECTURE MAINTENANCE PROTEIN MBAA"/>
    <property type="match status" value="1"/>
</dbReference>
<dbReference type="FunFam" id="3.20.20.450:FF:000001">
    <property type="entry name" value="Cyclic di-GMP phosphodiesterase yahA"/>
    <property type="match status" value="1"/>
</dbReference>
<dbReference type="Pfam" id="PF13426">
    <property type="entry name" value="PAS_9"/>
    <property type="match status" value="1"/>
</dbReference>
<dbReference type="CDD" id="cd12912">
    <property type="entry name" value="PDC2_MCP_like"/>
    <property type="match status" value="1"/>
</dbReference>
<dbReference type="CDD" id="cd00130">
    <property type="entry name" value="PAS"/>
    <property type="match status" value="1"/>
</dbReference>
<dbReference type="SMART" id="SM00052">
    <property type="entry name" value="EAL"/>
    <property type="match status" value="1"/>
</dbReference>
<dbReference type="InterPro" id="IPR033462">
    <property type="entry name" value="Cache_3-Cache_2"/>
</dbReference>
<evidence type="ECO:0000256" key="1">
    <source>
        <dbReference type="ARBA" id="ARBA00051114"/>
    </source>
</evidence>
<dbReference type="InterPro" id="IPR029016">
    <property type="entry name" value="GAF-like_dom_sf"/>
</dbReference>
<dbReference type="NCBIfam" id="TIGR00229">
    <property type="entry name" value="sensory_box"/>
    <property type="match status" value="1"/>
</dbReference>
<dbReference type="GO" id="GO:0071732">
    <property type="term" value="P:cellular response to nitric oxide"/>
    <property type="evidence" value="ECO:0007669"/>
    <property type="project" value="UniProtKB-ARBA"/>
</dbReference>
<dbReference type="EMBL" id="QKOE01000001">
    <property type="protein sequence ID" value="PZA18165.1"/>
    <property type="molecule type" value="Genomic_DNA"/>
</dbReference>
<dbReference type="SMART" id="SM00267">
    <property type="entry name" value="GGDEF"/>
    <property type="match status" value="1"/>
</dbReference>
<feature type="domain" description="GGDEF" evidence="4">
    <location>
        <begin position="664"/>
        <end position="797"/>
    </location>
</feature>
<dbReference type="FunFam" id="3.30.70.270:FF:000001">
    <property type="entry name" value="Diguanylate cyclase domain protein"/>
    <property type="match status" value="1"/>
</dbReference>
<dbReference type="Proteomes" id="UP000248259">
    <property type="component" value="Unassembled WGS sequence"/>
</dbReference>
<dbReference type="PROSITE" id="PS50883">
    <property type="entry name" value="EAL"/>
    <property type="match status" value="1"/>
</dbReference>
<evidence type="ECO:0000313" key="5">
    <source>
        <dbReference type="EMBL" id="PZA18165.1"/>
    </source>
</evidence>
<dbReference type="Pfam" id="PF17201">
    <property type="entry name" value="Cache_3-Cache_2"/>
    <property type="match status" value="1"/>
</dbReference>
<dbReference type="Gene3D" id="3.20.20.450">
    <property type="entry name" value="EAL domain"/>
    <property type="match status" value="1"/>
</dbReference>
<keyword evidence="6" id="KW-1185">Reference proteome</keyword>
<dbReference type="Gene3D" id="3.30.70.270">
    <property type="match status" value="1"/>
</dbReference>
<keyword evidence="2" id="KW-1133">Transmembrane helix</keyword>
<name>A0A323V060_9RHOO</name>
<dbReference type="PROSITE" id="PS50887">
    <property type="entry name" value="GGDEF"/>
    <property type="match status" value="1"/>
</dbReference>
<dbReference type="InterPro" id="IPR000014">
    <property type="entry name" value="PAS"/>
</dbReference>